<proteinExistence type="predicted"/>
<organism evidence="1 2">
    <name type="scientific">Pistacia integerrima</name>
    <dbReference type="NCBI Taxonomy" id="434235"/>
    <lineage>
        <taxon>Eukaryota</taxon>
        <taxon>Viridiplantae</taxon>
        <taxon>Streptophyta</taxon>
        <taxon>Embryophyta</taxon>
        <taxon>Tracheophyta</taxon>
        <taxon>Spermatophyta</taxon>
        <taxon>Magnoliopsida</taxon>
        <taxon>eudicotyledons</taxon>
        <taxon>Gunneridae</taxon>
        <taxon>Pentapetalae</taxon>
        <taxon>rosids</taxon>
        <taxon>malvids</taxon>
        <taxon>Sapindales</taxon>
        <taxon>Anacardiaceae</taxon>
        <taxon>Pistacia</taxon>
    </lineage>
</organism>
<evidence type="ECO:0000313" key="2">
    <source>
        <dbReference type="Proteomes" id="UP001163603"/>
    </source>
</evidence>
<keyword evidence="2" id="KW-1185">Reference proteome</keyword>
<gene>
    <name evidence="1" type="ORF">Pint_33143</name>
</gene>
<accession>A0ACC0X5U2</accession>
<comment type="caution">
    <text evidence="1">The sequence shown here is derived from an EMBL/GenBank/DDBJ whole genome shotgun (WGS) entry which is preliminary data.</text>
</comment>
<protein>
    <submittedName>
        <fullName evidence="1">Uncharacterized protein</fullName>
    </submittedName>
</protein>
<dbReference type="Proteomes" id="UP001163603">
    <property type="component" value="Chromosome 14"/>
</dbReference>
<name>A0ACC0X5U2_9ROSI</name>
<reference evidence="2" key="1">
    <citation type="journal article" date="2023" name="G3 (Bethesda)">
        <title>Genome assembly and association tests identify interacting loci associated with vigor, precocity, and sex in interspecific pistachio rootstocks.</title>
        <authorList>
            <person name="Palmer W."/>
            <person name="Jacygrad E."/>
            <person name="Sagayaradj S."/>
            <person name="Cavanaugh K."/>
            <person name="Han R."/>
            <person name="Bertier L."/>
            <person name="Beede B."/>
            <person name="Kafkas S."/>
            <person name="Golino D."/>
            <person name="Preece J."/>
            <person name="Michelmore R."/>
        </authorList>
    </citation>
    <scope>NUCLEOTIDE SEQUENCE [LARGE SCALE GENOMIC DNA]</scope>
</reference>
<evidence type="ECO:0000313" key="1">
    <source>
        <dbReference type="EMBL" id="KAJ0010445.1"/>
    </source>
</evidence>
<sequence>MMSWYREVAEIVLWYLEHRDQLVCLSITSLLPCIAHFLCDQFVTSYLNICMNHILTVLRVPAEHDIGFIALGEMAGTLRGELIHYLPTITSHLREAVRHCSTQRQPLLEALACVGNITKAMGPVMELPLVDGLLDVSLSSTLVDALEQITVNIRSLMPTIQDRLLDSVSLVLANPIILKQGQLLPWFEETW</sequence>
<dbReference type="EMBL" id="CM047749">
    <property type="protein sequence ID" value="KAJ0010445.1"/>
    <property type="molecule type" value="Genomic_DNA"/>
</dbReference>